<keyword evidence="7" id="KW-0539">Nucleus</keyword>
<evidence type="ECO:0000256" key="3">
    <source>
        <dbReference type="ARBA" id="ARBA00006958"/>
    </source>
</evidence>
<keyword evidence="4" id="KW-0540">Nuclease</keyword>
<protein>
    <recommendedName>
        <fullName evidence="9">DDE Tnp4 domain-containing protein</fullName>
    </recommendedName>
</protein>
<evidence type="ECO:0000256" key="1">
    <source>
        <dbReference type="ARBA" id="ARBA00001968"/>
    </source>
</evidence>
<reference evidence="10 11" key="1">
    <citation type="submission" date="2019-07" db="EMBL/GenBank/DDBJ databases">
        <title>Genomics analysis of Aphanomyces spp. identifies a new class of oomycete effector associated with host adaptation.</title>
        <authorList>
            <person name="Gaulin E."/>
        </authorList>
    </citation>
    <scope>NUCLEOTIDE SEQUENCE [LARGE SCALE GENOMIC DNA]</scope>
    <source>
        <strain evidence="10 11">ATCC 201684</strain>
    </source>
</reference>
<evidence type="ECO:0000256" key="2">
    <source>
        <dbReference type="ARBA" id="ARBA00004123"/>
    </source>
</evidence>
<evidence type="ECO:0000256" key="5">
    <source>
        <dbReference type="ARBA" id="ARBA00022723"/>
    </source>
</evidence>
<comment type="similarity">
    <text evidence="3">Belongs to the HARBI1 family.</text>
</comment>
<dbReference type="PANTHER" id="PTHR22930:SF85">
    <property type="entry name" value="GH03217P-RELATED"/>
    <property type="match status" value="1"/>
</dbReference>
<dbReference type="GO" id="GO:0004518">
    <property type="term" value="F:nuclease activity"/>
    <property type="evidence" value="ECO:0007669"/>
    <property type="project" value="UniProtKB-KW"/>
</dbReference>
<gene>
    <name evidence="10" type="ORF">Ae201684_001966</name>
</gene>
<evidence type="ECO:0000259" key="9">
    <source>
        <dbReference type="Pfam" id="PF13359"/>
    </source>
</evidence>
<keyword evidence="8" id="KW-0732">Signal</keyword>
<comment type="cofactor">
    <cofactor evidence="1">
        <name>a divalent metal cation</name>
        <dbReference type="ChEBI" id="CHEBI:60240"/>
    </cofactor>
</comment>
<evidence type="ECO:0000313" key="10">
    <source>
        <dbReference type="EMBL" id="KAF0743277.1"/>
    </source>
</evidence>
<comment type="caution">
    <text evidence="10">The sequence shown here is derived from an EMBL/GenBank/DDBJ whole genome shotgun (WGS) entry which is preliminary data.</text>
</comment>
<dbReference type="GO" id="GO:0016787">
    <property type="term" value="F:hydrolase activity"/>
    <property type="evidence" value="ECO:0007669"/>
    <property type="project" value="UniProtKB-KW"/>
</dbReference>
<name>A0A6G0XSB2_9STRA</name>
<sequence>MEIAPVLCTITVIAVAVALVDGRENPSVRMNDFVGSGQSVWPAVRADSGMDGWFLRYLRCSRKTFFAIAHRLSISWTQVHPPTHVSSRCDVVDRLAITMYYLTHCDGLDCVALIFVIGKTKAYEHILEIVLLIQHAHLSAAVALPSSAASWSSIASGFESVSGFPNVYGAIDGCLVMIKRFRQHEGWYCRKGFPAFNLMALVDDKKRFMAYSLRPGSQNDRMVFKNSMFGKSRVIPNGGYILADAGYTLLPHVLTPFPIVLNMKKCKAHYNSRTRTIVEQSIGLWKNKFRLFKKPLEFHSPKSMARVIEATLVLHNWIIDLDSMHRTLSLGIGCILVGT</sequence>
<accession>A0A6G0XSB2</accession>
<keyword evidence="6" id="KW-0378">Hydrolase</keyword>
<proteinExistence type="inferred from homology"/>
<dbReference type="VEuPathDB" id="FungiDB:AeMF1_004058"/>
<dbReference type="EMBL" id="VJMJ01000019">
    <property type="protein sequence ID" value="KAF0743277.1"/>
    <property type="molecule type" value="Genomic_DNA"/>
</dbReference>
<dbReference type="Pfam" id="PF13359">
    <property type="entry name" value="DDE_Tnp_4"/>
    <property type="match status" value="1"/>
</dbReference>
<feature type="domain" description="DDE Tnp4" evidence="9">
    <location>
        <begin position="171"/>
        <end position="316"/>
    </location>
</feature>
<dbReference type="InterPro" id="IPR045249">
    <property type="entry name" value="HARBI1-like"/>
</dbReference>
<dbReference type="GO" id="GO:0005634">
    <property type="term" value="C:nucleus"/>
    <property type="evidence" value="ECO:0007669"/>
    <property type="project" value="UniProtKB-SubCell"/>
</dbReference>
<dbReference type="Proteomes" id="UP000481153">
    <property type="component" value="Unassembled WGS sequence"/>
</dbReference>
<dbReference type="PANTHER" id="PTHR22930">
    <property type="match status" value="1"/>
</dbReference>
<evidence type="ECO:0000256" key="8">
    <source>
        <dbReference type="SAM" id="SignalP"/>
    </source>
</evidence>
<evidence type="ECO:0000256" key="4">
    <source>
        <dbReference type="ARBA" id="ARBA00022722"/>
    </source>
</evidence>
<dbReference type="GO" id="GO:0046872">
    <property type="term" value="F:metal ion binding"/>
    <property type="evidence" value="ECO:0007669"/>
    <property type="project" value="UniProtKB-KW"/>
</dbReference>
<feature type="signal peptide" evidence="8">
    <location>
        <begin position="1"/>
        <end position="22"/>
    </location>
</feature>
<organism evidence="10 11">
    <name type="scientific">Aphanomyces euteiches</name>
    <dbReference type="NCBI Taxonomy" id="100861"/>
    <lineage>
        <taxon>Eukaryota</taxon>
        <taxon>Sar</taxon>
        <taxon>Stramenopiles</taxon>
        <taxon>Oomycota</taxon>
        <taxon>Saprolegniomycetes</taxon>
        <taxon>Saprolegniales</taxon>
        <taxon>Verrucalvaceae</taxon>
        <taxon>Aphanomyces</taxon>
    </lineage>
</organism>
<keyword evidence="5" id="KW-0479">Metal-binding</keyword>
<evidence type="ECO:0000256" key="6">
    <source>
        <dbReference type="ARBA" id="ARBA00022801"/>
    </source>
</evidence>
<dbReference type="InterPro" id="IPR027806">
    <property type="entry name" value="HARBI1_dom"/>
</dbReference>
<keyword evidence="11" id="KW-1185">Reference proteome</keyword>
<dbReference type="AlphaFoldDB" id="A0A6G0XSB2"/>
<feature type="chain" id="PRO_5026033779" description="DDE Tnp4 domain-containing protein" evidence="8">
    <location>
        <begin position="23"/>
        <end position="339"/>
    </location>
</feature>
<evidence type="ECO:0000256" key="7">
    <source>
        <dbReference type="ARBA" id="ARBA00023242"/>
    </source>
</evidence>
<comment type="subcellular location">
    <subcellularLocation>
        <location evidence="2">Nucleus</location>
    </subcellularLocation>
</comment>
<evidence type="ECO:0000313" key="11">
    <source>
        <dbReference type="Proteomes" id="UP000481153"/>
    </source>
</evidence>